<evidence type="ECO:0000256" key="2">
    <source>
        <dbReference type="ARBA" id="ARBA00004604"/>
    </source>
</evidence>
<comment type="subcellular location">
    <subcellularLocation>
        <location evidence="1">Cytoplasm</location>
    </subcellularLocation>
    <subcellularLocation>
        <location evidence="2">Nucleus</location>
        <location evidence="2">Nucleolus</location>
    </subcellularLocation>
</comment>
<keyword evidence="5" id="KW-0271">Exosome</keyword>
<dbReference type="STRING" id="2020962.A0A2N1J9R4"/>
<dbReference type="AlphaFoldDB" id="A0A2N1J9R4"/>
<dbReference type="SUPFAM" id="SSF55666">
    <property type="entry name" value="Ribonuclease PH domain 2-like"/>
    <property type="match status" value="1"/>
</dbReference>
<dbReference type="GO" id="GO:0003723">
    <property type="term" value="F:RNA binding"/>
    <property type="evidence" value="ECO:0007669"/>
    <property type="project" value="TreeGrafter"/>
</dbReference>
<dbReference type="InterPro" id="IPR020568">
    <property type="entry name" value="Ribosomal_Su5_D2-typ_SF"/>
</dbReference>
<reference evidence="9 10" key="1">
    <citation type="submission" date="2017-10" db="EMBL/GenBank/DDBJ databases">
        <title>A novel species of cold-tolerant Malassezia isolated from bats.</title>
        <authorList>
            <person name="Lorch J.M."/>
            <person name="Palmer J.M."/>
            <person name="Vanderwolf K.J."/>
            <person name="Schmidt K.Z."/>
            <person name="Verant M.L."/>
            <person name="Weller T.J."/>
            <person name="Blehert D.S."/>
        </authorList>
    </citation>
    <scope>NUCLEOTIDE SEQUENCE [LARGE SCALE GENOMIC DNA]</scope>
    <source>
        <strain evidence="9 10">NWHC:44797-103</strain>
    </source>
</reference>
<feature type="domain" description="Exoribonuclease phosphorolytic" evidence="8">
    <location>
        <begin position="8"/>
        <end position="155"/>
    </location>
</feature>
<evidence type="ECO:0000256" key="6">
    <source>
        <dbReference type="ARBA" id="ARBA00063066"/>
    </source>
</evidence>
<dbReference type="GO" id="GO:0005730">
    <property type="term" value="C:nucleolus"/>
    <property type="evidence" value="ECO:0007669"/>
    <property type="project" value="UniProtKB-SubCell"/>
</dbReference>
<name>A0A2N1J9R4_9BASI</name>
<dbReference type="PANTHER" id="PTHR11953:SF0">
    <property type="entry name" value="EXOSOME COMPLEX COMPONENT RRP41"/>
    <property type="match status" value="1"/>
</dbReference>
<dbReference type="InterPro" id="IPR027408">
    <property type="entry name" value="PNPase/RNase_PH_dom_sf"/>
</dbReference>
<dbReference type="SUPFAM" id="SSF54211">
    <property type="entry name" value="Ribosomal protein S5 domain 2-like"/>
    <property type="match status" value="1"/>
</dbReference>
<dbReference type="Proteomes" id="UP000232875">
    <property type="component" value="Unassembled WGS sequence"/>
</dbReference>
<dbReference type="Gene3D" id="3.30.230.70">
    <property type="entry name" value="GHMP Kinase, N-terminal domain"/>
    <property type="match status" value="1"/>
</dbReference>
<keyword evidence="4" id="KW-0963">Cytoplasm</keyword>
<dbReference type="GO" id="GO:0000176">
    <property type="term" value="C:nuclear exosome (RNase complex)"/>
    <property type="evidence" value="ECO:0007669"/>
    <property type="project" value="TreeGrafter"/>
</dbReference>
<evidence type="ECO:0000259" key="8">
    <source>
        <dbReference type="Pfam" id="PF01138"/>
    </source>
</evidence>
<evidence type="ECO:0000256" key="1">
    <source>
        <dbReference type="ARBA" id="ARBA00004496"/>
    </source>
</evidence>
<proteinExistence type="inferred from homology"/>
<comment type="subunit">
    <text evidence="6">Component of the RNA exosome complex. Specifically part of the catalytically inactive RNA exosome core complex (Exo-9) which may associate with the catalytic subunits RRP6 and DIS3 in cytoplasmic- and nuclear-specific RNA exosome complex forms. Exo-9 is formed by a hexameric base ring of RNase PH domain-containing subunits and a cap ring consisting of CSL4, RRP4 and RRP40.</text>
</comment>
<dbReference type="GO" id="GO:0071051">
    <property type="term" value="P:poly(A)-dependent snoRNA 3'-end processing"/>
    <property type="evidence" value="ECO:0007669"/>
    <property type="project" value="TreeGrafter"/>
</dbReference>
<dbReference type="InterPro" id="IPR050080">
    <property type="entry name" value="RNase_PH"/>
</dbReference>
<dbReference type="CDD" id="cd11370">
    <property type="entry name" value="RNase_PH_RRP41"/>
    <property type="match status" value="1"/>
</dbReference>
<dbReference type="RefSeq" id="XP_056063998.1">
    <property type="nucleotide sequence ID" value="XM_056208023.1"/>
</dbReference>
<dbReference type="Pfam" id="PF01138">
    <property type="entry name" value="RNase_PH"/>
    <property type="match status" value="1"/>
</dbReference>
<dbReference type="InterPro" id="IPR001247">
    <property type="entry name" value="ExoRNase_PH_dom1"/>
</dbReference>
<dbReference type="GO" id="GO:0016075">
    <property type="term" value="P:rRNA catabolic process"/>
    <property type="evidence" value="ECO:0007669"/>
    <property type="project" value="TreeGrafter"/>
</dbReference>
<evidence type="ECO:0000313" key="10">
    <source>
        <dbReference type="Proteomes" id="UP000232875"/>
    </source>
</evidence>
<sequence>MDGRHALELRSLEIQLSPHTASTASLLPIGAAAMGRPTGSAQVVQGLTSVSAFVFGPREPGRVSRASAVRGNRAGLHVEVAVAPWGSVDRRYRSRNDRHIVEWANAIQSTFNPVIHTHLYPRSQIDIVVQVLQQDGGVLPTAINACTLALMDAGISMSDYVTALTCGLYGSTSLLDLNLAEQTDLPYVTMAILPRSERLPLLTLDTRLHIDRFDAMVGVSIEAAQVIRDAMDAAMRARTGKLLKAMNGEKGEKDLMQEDM</sequence>
<evidence type="ECO:0000256" key="7">
    <source>
        <dbReference type="ARBA" id="ARBA00077929"/>
    </source>
</evidence>
<evidence type="ECO:0000256" key="3">
    <source>
        <dbReference type="ARBA" id="ARBA00006678"/>
    </source>
</evidence>
<dbReference type="GO" id="GO:0071028">
    <property type="term" value="P:nuclear mRNA surveillance"/>
    <property type="evidence" value="ECO:0007669"/>
    <property type="project" value="TreeGrafter"/>
</dbReference>
<keyword evidence="10" id="KW-1185">Reference proteome</keyword>
<dbReference type="InterPro" id="IPR036345">
    <property type="entry name" value="ExoRNase_PH_dom2_sf"/>
</dbReference>
<dbReference type="GO" id="GO:0034475">
    <property type="term" value="P:U4 snRNA 3'-end processing"/>
    <property type="evidence" value="ECO:0007669"/>
    <property type="project" value="TreeGrafter"/>
</dbReference>
<evidence type="ECO:0000256" key="5">
    <source>
        <dbReference type="ARBA" id="ARBA00022835"/>
    </source>
</evidence>
<accession>A0A2N1J9R4</accession>
<dbReference type="FunFam" id="3.30.230.70:FF:000004">
    <property type="entry name" value="Exosome complex component Rrp41"/>
    <property type="match status" value="1"/>
</dbReference>
<gene>
    <name evidence="9" type="primary">SKI6</name>
    <name evidence="9" type="ORF">MVES_003046</name>
</gene>
<dbReference type="EMBL" id="KZ454992">
    <property type="protein sequence ID" value="PKI83288.1"/>
    <property type="molecule type" value="Genomic_DNA"/>
</dbReference>
<dbReference type="PANTHER" id="PTHR11953">
    <property type="entry name" value="EXOSOME COMPLEX COMPONENT"/>
    <property type="match status" value="1"/>
</dbReference>
<dbReference type="OrthoDB" id="437922at2759"/>
<organism evidence="9 10">
    <name type="scientific">Malassezia vespertilionis</name>
    <dbReference type="NCBI Taxonomy" id="2020962"/>
    <lineage>
        <taxon>Eukaryota</taxon>
        <taxon>Fungi</taxon>
        <taxon>Dikarya</taxon>
        <taxon>Basidiomycota</taxon>
        <taxon>Ustilaginomycotina</taxon>
        <taxon>Malasseziomycetes</taxon>
        <taxon>Malasseziales</taxon>
        <taxon>Malasseziaceae</taxon>
        <taxon>Malassezia</taxon>
    </lineage>
</organism>
<evidence type="ECO:0000256" key="4">
    <source>
        <dbReference type="ARBA" id="ARBA00022490"/>
    </source>
</evidence>
<dbReference type="GeneID" id="80902715"/>
<evidence type="ECO:0000313" key="9">
    <source>
        <dbReference type="EMBL" id="PKI83288.1"/>
    </source>
</evidence>
<comment type="similarity">
    <text evidence="3">Belongs to the RNase PH family.</text>
</comment>
<protein>
    <recommendedName>
        <fullName evidence="7">Ribosomal RNA-processing protein 41</fullName>
    </recommendedName>
</protein>
<dbReference type="GO" id="GO:0000177">
    <property type="term" value="C:cytoplasmic exosome (RNase complex)"/>
    <property type="evidence" value="ECO:0007669"/>
    <property type="project" value="TreeGrafter"/>
</dbReference>